<feature type="region of interest" description="Disordered" evidence="1">
    <location>
        <begin position="48"/>
        <end position="71"/>
    </location>
</feature>
<reference evidence="2" key="1">
    <citation type="journal article" date="2022" name="Int. J. Mol. Sci.">
        <title>Draft Genome of Tanacetum Coccineum: Genomic Comparison of Closely Related Tanacetum-Family Plants.</title>
        <authorList>
            <person name="Yamashiro T."/>
            <person name="Shiraishi A."/>
            <person name="Nakayama K."/>
            <person name="Satake H."/>
        </authorList>
    </citation>
    <scope>NUCLEOTIDE SEQUENCE</scope>
</reference>
<evidence type="ECO:0000256" key="1">
    <source>
        <dbReference type="SAM" id="MobiDB-lite"/>
    </source>
</evidence>
<comment type="caution">
    <text evidence="2">The sequence shown here is derived from an EMBL/GenBank/DDBJ whole genome shotgun (WGS) entry which is preliminary data.</text>
</comment>
<gene>
    <name evidence="2" type="ORF">Tco_1030346</name>
</gene>
<dbReference type="Proteomes" id="UP001151760">
    <property type="component" value="Unassembled WGS sequence"/>
</dbReference>
<proteinExistence type="predicted"/>
<name>A0ABQ5G5Z1_9ASTR</name>
<accession>A0ABQ5G5Z1</accession>
<keyword evidence="3" id="KW-1185">Reference proteome</keyword>
<protein>
    <submittedName>
        <fullName evidence="2">Uncharacterized protein</fullName>
    </submittedName>
</protein>
<evidence type="ECO:0000313" key="2">
    <source>
        <dbReference type="EMBL" id="GJT71060.1"/>
    </source>
</evidence>
<dbReference type="EMBL" id="BQNB010018137">
    <property type="protein sequence ID" value="GJT71060.1"/>
    <property type="molecule type" value="Genomic_DNA"/>
</dbReference>
<reference evidence="2" key="2">
    <citation type="submission" date="2022-01" db="EMBL/GenBank/DDBJ databases">
        <authorList>
            <person name="Yamashiro T."/>
            <person name="Shiraishi A."/>
            <person name="Satake H."/>
            <person name="Nakayama K."/>
        </authorList>
    </citation>
    <scope>NUCLEOTIDE SEQUENCE</scope>
</reference>
<organism evidence="2 3">
    <name type="scientific">Tanacetum coccineum</name>
    <dbReference type="NCBI Taxonomy" id="301880"/>
    <lineage>
        <taxon>Eukaryota</taxon>
        <taxon>Viridiplantae</taxon>
        <taxon>Streptophyta</taxon>
        <taxon>Embryophyta</taxon>
        <taxon>Tracheophyta</taxon>
        <taxon>Spermatophyta</taxon>
        <taxon>Magnoliopsida</taxon>
        <taxon>eudicotyledons</taxon>
        <taxon>Gunneridae</taxon>
        <taxon>Pentapetalae</taxon>
        <taxon>asterids</taxon>
        <taxon>campanulids</taxon>
        <taxon>Asterales</taxon>
        <taxon>Asteraceae</taxon>
        <taxon>Asteroideae</taxon>
        <taxon>Anthemideae</taxon>
        <taxon>Anthemidinae</taxon>
        <taxon>Tanacetum</taxon>
    </lineage>
</organism>
<sequence length="71" mass="7984">MLNHSKAEPMRVQKDFQCQVGVTTIIAKFLILDMPIDRDAPILVAKTSLNTKESDNDDEEDYGIQRNSFGA</sequence>
<evidence type="ECO:0000313" key="3">
    <source>
        <dbReference type="Proteomes" id="UP001151760"/>
    </source>
</evidence>